<sequence>MGAPEDKNSIYAALASIFDCTEETCAEIAPYFRIRRLRRQETLLHQGKEGEKCWIILDGALAVSVFGEDGQEAQLVSYGPGEISGAFPTPGEQRGNLVALAACELIEVKTVHLLAISEREAPVGRSLAMLIGRQHDALLDRLANRMILSAGGRVYAELLRLADGEGRISPPPVISALALRVHTARETASRAVAAAERRGLVERGDTAWRIVAPGRLKALAV</sequence>
<dbReference type="CDD" id="cd00038">
    <property type="entry name" value="CAP_ED"/>
    <property type="match status" value="1"/>
</dbReference>
<evidence type="ECO:0000256" key="1">
    <source>
        <dbReference type="ARBA" id="ARBA00023015"/>
    </source>
</evidence>
<dbReference type="Pfam" id="PF13545">
    <property type="entry name" value="HTH_Crp_2"/>
    <property type="match status" value="1"/>
</dbReference>
<dbReference type="AlphaFoldDB" id="A0A219B7H9"/>
<dbReference type="InterPro" id="IPR014710">
    <property type="entry name" value="RmlC-like_jellyroll"/>
</dbReference>
<reference evidence="6" key="1">
    <citation type="submission" date="2017-05" db="EMBL/GenBank/DDBJ databases">
        <authorList>
            <person name="Lin X."/>
        </authorList>
    </citation>
    <scope>NUCLEOTIDE SEQUENCE [LARGE SCALE GENOMIC DNA]</scope>
    <source>
        <strain evidence="6">JLT2012</strain>
    </source>
</reference>
<evidence type="ECO:0000313" key="5">
    <source>
        <dbReference type="EMBL" id="OWV34352.1"/>
    </source>
</evidence>
<accession>A0A219B7H9</accession>
<comment type="caution">
    <text evidence="5">The sequence shown here is derived from an EMBL/GenBank/DDBJ whole genome shotgun (WGS) entry which is preliminary data.</text>
</comment>
<dbReference type="InterPro" id="IPR012318">
    <property type="entry name" value="HTH_CRP"/>
</dbReference>
<dbReference type="InterPro" id="IPR000595">
    <property type="entry name" value="cNMP-bd_dom"/>
</dbReference>
<dbReference type="InterPro" id="IPR036390">
    <property type="entry name" value="WH_DNA-bd_sf"/>
</dbReference>
<feature type="domain" description="Cyclic nucleotide-binding" evidence="4">
    <location>
        <begin position="41"/>
        <end position="85"/>
    </location>
</feature>
<dbReference type="OrthoDB" id="7630420at2"/>
<evidence type="ECO:0000256" key="3">
    <source>
        <dbReference type="ARBA" id="ARBA00023163"/>
    </source>
</evidence>
<name>A0A219B7H9_9SPHN</name>
<keyword evidence="2" id="KW-0238">DNA-binding</keyword>
<dbReference type="GO" id="GO:0006355">
    <property type="term" value="P:regulation of DNA-templated transcription"/>
    <property type="evidence" value="ECO:0007669"/>
    <property type="project" value="InterPro"/>
</dbReference>
<dbReference type="SUPFAM" id="SSF51206">
    <property type="entry name" value="cAMP-binding domain-like"/>
    <property type="match status" value="1"/>
</dbReference>
<dbReference type="InterPro" id="IPR018490">
    <property type="entry name" value="cNMP-bd_dom_sf"/>
</dbReference>
<dbReference type="Gene3D" id="2.60.120.10">
    <property type="entry name" value="Jelly Rolls"/>
    <property type="match status" value="1"/>
</dbReference>
<protein>
    <recommendedName>
        <fullName evidence="4">Cyclic nucleotide-binding domain-containing protein</fullName>
    </recommendedName>
</protein>
<evidence type="ECO:0000313" key="6">
    <source>
        <dbReference type="Proteomes" id="UP000198462"/>
    </source>
</evidence>
<evidence type="ECO:0000259" key="4">
    <source>
        <dbReference type="PROSITE" id="PS50042"/>
    </source>
</evidence>
<dbReference type="GO" id="GO:0003677">
    <property type="term" value="F:DNA binding"/>
    <property type="evidence" value="ECO:0007669"/>
    <property type="project" value="UniProtKB-KW"/>
</dbReference>
<dbReference type="InterPro" id="IPR036388">
    <property type="entry name" value="WH-like_DNA-bd_sf"/>
</dbReference>
<dbReference type="EMBL" id="NFZT01000001">
    <property type="protein sequence ID" value="OWV34352.1"/>
    <property type="molecule type" value="Genomic_DNA"/>
</dbReference>
<evidence type="ECO:0000256" key="2">
    <source>
        <dbReference type="ARBA" id="ARBA00023125"/>
    </source>
</evidence>
<keyword evidence="3" id="KW-0804">Transcription</keyword>
<dbReference type="PROSITE" id="PS50042">
    <property type="entry name" value="CNMP_BINDING_3"/>
    <property type="match status" value="1"/>
</dbReference>
<keyword evidence="6" id="KW-1185">Reference proteome</keyword>
<dbReference type="SUPFAM" id="SSF46785">
    <property type="entry name" value="Winged helix' DNA-binding domain"/>
    <property type="match status" value="1"/>
</dbReference>
<dbReference type="Gene3D" id="1.10.10.10">
    <property type="entry name" value="Winged helix-like DNA-binding domain superfamily/Winged helix DNA-binding domain"/>
    <property type="match status" value="1"/>
</dbReference>
<dbReference type="RefSeq" id="WP_088713051.1">
    <property type="nucleotide sequence ID" value="NZ_NFZT01000001.1"/>
</dbReference>
<dbReference type="Pfam" id="PF00027">
    <property type="entry name" value="cNMP_binding"/>
    <property type="match status" value="1"/>
</dbReference>
<dbReference type="Proteomes" id="UP000198462">
    <property type="component" value="Unassembled WGS sequence"/>
</dbReference>
<organism evidence="5 6">
    <name type="scientific">Pacificimonas flava</name>
    <dbReference type="NCBI Taxonomy" id="1234595"/>
    <lineage>
        <taxon>Bacteria</taxon>
        <taxon>Pseudomonadati</taxon>
        <taxon>Pseudomonadota</taxon>
        <taxon>Alphaproteobacteria</taxon>
        <taxon>Sphingomonadales</taxon>
        <taxon>Sphingosinicellaceae</taxon>
        <taxon>Pacificimonas</taxon>
    </lineage>
</organism>
<keyword evidence="1" id="KW-0805">Transcription regulation</keyword>
<gene>
    <name evidence="5" type="ORF">B5C34_13390</name>
</gene>
<proteinExistence type="predicted"/>